<keyword evidence="2" id="KW-0949">S-adenosyl-L-methionine</keyword>
<sequence length="121" mass="13585">MFWPAPFLPMSREEMDQLGWDSCDVIVISGDAYVDHPSFGMAIVGRMLEAQGFRVGIIAQPDWSNKEDFMRLGKPNLFFGVTAGNMDSMINRYTADRKLRHDDAYTAVTWVANAGSRHPGL</sequence>
<evidence type="ECO:0000256" key="5">
    <source>
        <dbReference type="ARBA" id="ARBA00023014"/>
    </source>
</evidence>
<keyword evidence="1" id="KW-0004">4Fe-4S</keyword>
<dbReference type="InterPro" id="IPR022946">
    <property type="entry name" value="UPF0313"/>
</dbReference>
<dbReference type="Pfam" id="PF08497">
    <property type="entry name" value="Radical_SAM_N"/>
    <property type="match status" value="1"/>
</dbReference>
<evidence type="ECO:0000259" key="6">
    <source>
        <dbReference type="Pfam" id="PF08497"/>
    </source>
</evidence>
<protein>
    <submittedName>
        <fullName evidence="7">Uncharacterized radical SAM protein YgiQ</fullName>
    </submittedName>
</protein>
<dbReference type="AlphaFoldDB" id="A0A4U9W6I5"/>
<evidence type="ECO:0000256" key="3">
    <source>
        <dbReference type="ARBA" id="ARBA00022723"/>
    </source>
</evidence>
<accession>A0A4U9W6I5</accession>
<proteinExistence type="predicted"/>
<keyword evidence="3" id="KW-0479">Metal-binding</keyword>
<feature type="domain" description="UPF0313" evidence="6">
    <location>
        <begin position="7"/>
        <end position="107"/>
    </location>
</feature>
<dbReference type="GO" id="GO:0046872">
    <property type="term" value="F:metal ion binding"/>
    <property type="evidence" value="ECO:0007669"/>
    <property type="project" value="UniProtKB-KW"/>
</dbReference>
<evidence type="ECO:0000256" key="2">
    <source>
        <dbReference type="ARBA" id="ARBA00022691"/>
    </source>
</evidence>
<dbReference type="GO" id="GO:0051539">
    <property type="term" value="F:4 iron, 4 sulfur cluster binding"/>
    <property type="evidence" value="ECO:0007669"/>
    <property type="project" value="UniProtKB-KW"/>
</dbReference>
<dbReference type="PANTHER" id="PTHR32331:SF0">
    <property type="entry name" value="UPF0313 PROTEIN YGIQ"/>
    <property type="match status" value="1"/>
</dbReference>
<keyword evidence="5" id="KW-0411">Iron-sulfur</keyword>
<evidence type="ECO:0000256" key="1">
    <source>
        <dbReference type="ARBA" id="ARBA00022485"/>
    </source>
</evidence>
<evidence type="ECO:0000256" key="4">
    <source>
        <dbReference type="ARBA" id="ARBA00023004"/>
    </source>
</evidence>
<reference evidence="7" key="1">
    <citation type="submission" date="2019-05" db="EMBL/GenBank/DDBJ databases">
        <authorList>
            <consortium name="Pathogen Informatics"/>
        </authorList>
    </citation>
    <scope>NUCLEOTIDE SEQUENCE [LARGE SCALE GENOMIC DNA]</scope>
    <source>
        <strain evidence="7">NCTC12965</strain>
    </source>
</reference>
<dbReference type="PANTHER" id="PTHR32331">
    <property type="entry name" value="UPF0313 PROTEIN YGIQ"/>
    <property type="match status" value="1"/>
</dbReference>
<keyword evidence="4" id="KW-0408">Iron</keyword>
<dbReference type="InterPro" id="IPR013704">
    <property type="entry name" value="UPF0313_N"/>
</dbReference>
<organism evidence="7">
    <name type="scientific">Serratia fonticola</name>
    <dbReference type="NCBI Taxonomy" id="47917"/>
    <lineage>
        <taxon>Bacteria</taxon>
        <taxon>Pseudomonadati</taxon>
        <taxon>Pseudomonadota</taxon>
        <taxon>Gammaproteobacteria</taxon>
        <taxon>Enterobacterales</taxon>
        <taxon>Yersiniaceae</taxon>
        <taxon>Serratia</taxon>
    </lineage>
</organism>
<evidence type="ECO:0000313" key="7">
    <source>
        <dbReference type="EMBL" id="VTR54420.1"/>
    </source>
</evidence>
<name>A0A4U9W6I5_SERFO</name>
<gene>
    <name evidence="7" type="ORF">NCTC12965_06727</name>
</gene>
<dbReference type="EMBL" id="CABEEZ010000133">
    <property type="protein sequence ID" value="VTR54420.1"/>
    <property type="molecule type" value="Genomic_DNA"/>
</dbReference>